<keyword evidence="4" id="KW-1185">Reference proteome</keyword>
<feature type="transmembrane region" description="Helical" evidence="1">
    <location>
        <begin position="172"/>
        <end position="188"/>
    </location>
</feature>
<feature type="domain" description="CAAX prenyl protease 2/Lysostaphin resistance protein A-like" evidence="2">
    <location>
        <begin position="140"/>
        <end position="229"/>
    </location>
</feature>
<keyword evidence="3" id="KW-0645">Protease</keyword>
<protein>
    <submittedName>
        <fullName evidence="3">CPBP family intramembrane metalloprotease</fullName>
    </submittedName>
</protein>
<evidence type="ECO:0000313" key="3">
    <source>
        <dbReference type="EMBL" id="MBF5027605.1"/>
    </source>
</evidence>
<sequence length="278" mass="31538">MSQVPNQALPKYRFDWKGAAALFFGGFVPAMALSIINVLMMMLFKVNYQFETWYMVLLNLVMWSGAILSFDYFICRPQTGKHLRFNFSTKNLSTYLLVFPLMLGVIFIAEFFTSLIPISGPVFGPLYEYFSEMMEQLTSSLWGMILMAVLMAPVFEEIVFRGIIQKGLINRGYSAKAAIWIAAFLFGLVHANPWQFVGAVLLGAAIGYVYERTKSLFLAILLHMFNNALAAVLIYVGGTESFAEYFGISVYLLLALGLVLLGVFYYLFTYKYEIHHSE</sequence>
<keyword evidence="1" id="KW-0812">Transmembrane</keyword>
<proteinExistence type="predicted"/>
<accession>A0A931E6H2</accession>
<keyword evidence="3" id="KW-0378">Hydrolase</keyword>
<dbReference type="InterPro" id="IPR052710">
    <property type="entry name" value="CAAX_protease"/>
</dbReference>
<dbReference type="GO" id="GO:0004175">
    <property type="term" value="F:endopeptidase activity"/>
    <property type="evidence" value="ECO:0007669"/>
    <property type="project" value="UniProtKB-ARBA"/>
</dbReference>
<keyword evidence="1" id="KW-1133">Transmembrane helix</keyword>
<feature type="transmembrane region" description="Helical" evidence="1">
    <location>
        <begin position="140"/>
        <end position="160"/>
    </location>
</feature>
<evidence type="ECO:0000256" key="1">
    <source>
        <dbReference type="SAM" id="Phobius"/>
    </source>
</evidence>
<organism evidence="3 4">
    <name type="scientific">Planobacterium oryzisoli</name>
    <dbReference type="NCBI Taxonomy" id="2771435"/>
    <lineage>
        <taxon>Bacteria</taxon>
        <taxon>Pseudomonadati</taxon>
        <taxon>Bacteroidota</taxon>
        <taxon>Flavobacteriia</taxon>
        <taxon>Flavobacteriales</taxon>
        <taxon>Weeksellaceae</taxon>
        <taxon>Chryseobacterium group</taxon>
        <taxon>Chryseobacterium</taxon>
    </lineage>
</organism>
<feature type="transmembrane region" description="Helical" evidence="1">
    <location>
        <begin position="95"/>
        <end position="120"/>
    </location>
</feature>
<comment type="caution">
    <text evidence="3">The sequence shown here is derived from an EMBL/GenBank/DDBJ whole genome shotgun (WGS) entry which is preliminary data.</text>
</comment>
<dbReference type="PANTHER" id="PTHR36435:SF1">
    <property type="entry name" value="CAAX AMINO TERMINAL PROTEASE FAMILY PROTEIN"/>
    <property type="match status" value="1"/>
</dbReference>
<feature type="transmembrane region" description="Helical" evidence="1">
    <location>
        <begin position="21"/>
        <end position="46"/>
    </location>
</feature>
<keyword evidence="1" id="KW-0472">Membrane</keyword>
<feature type="transmembrane region" description="Helical" evidence="1">
    <location>
        <begin position="194"/>
        <end position="210"/>
    </location>
</feature>
<dbReference type="Pfam" id="PF02517">
    <property type="entry name" value="Rce1-like"/>
    <property type="match status" value="1"/>
</dbReference>
<name>A0A931E6H2_9FLAO</name>
<dbReference type="Proteomes" id="UP000694480">
    <property type="component" value="Unassembled WGS sequence"/>
</dbReference>
<feature type="transmembrane region" description="Helical" evidence="1">
    <location>
        <begin position="217"/>
        <end position="236"/>
    </location>
</feature>
<dbReference type="InterPro" id="IPR003675">
    <property type="entry name" value="Rce1/LyrA-like_dom"/>
</dbReference>
<dbReference type="EMBL" id="JADKYY010000008">
    <property type="protein sequence ID" value="MBF5027605.1"/>
    <property type="molecule type" value="Genomic_DNA"/>
</dbReference>
<dbReference type="GO" id="GO:0008237">
    <property type="term" value="F:metallopeptidase activity"/>
    <property type="evidence" value="ECO:0007669"/>
    <property type="project" value="UniProtKB-KW"/>
</dbReference>
<feature type="transmembrane region" description="Helical" evidence="1">
    <location>
        <begin position="52"/>
        <end position="74"/>
    </location>
</feature>
<evidence type="ECO:0000313" key="4">
    <source>
        <dbReference type="Proteomes" id="UP000694480"/>
    </source>
</evidence>
<dbReference type="GO" id="GO:0080120">
    <property type="term" value="P:CAAX-box protein maturation"/>
    <property type="evidence" value="ECO:0007669"/>
    <property type="project" value="UniProtKB-ARBA"/>
</dbReference>
<evidence type="ECO:0000259" key="2">
    <source>
        <dbReference type="Pfam" id="PF02517"/>
    </source>
</evidence>
<dbReference type="RefSeq" id="WP_194739534.1">
    <property type="nucleotide sequence ID" value="NZ_JADKYY010000008.1"/>
</dbReference>
<reference evidence="3" key="1">
    <citation type="submission" date="2020-11" db="EMBL/GenBank/DDBJ databases">
        <title>Genome seq and assembly of Planobacterium sp.</title>
        <authorList>
            <person name="Chhetri G."/>
        </authorList>
    </citation>
    <scope>NUCLEOTIDE SEQUENCE</scope>
    <source>
        <strain evidence="3">GCR5</strain>
    </source>
</reference>
<keyword evidence="3" id="KW-0482">Metalloprotease</keyword>
<feature type="transmembrane region" description="Helical" evidence="1">
    <location>
        <begin position="248"/>
        <end position="268"/>
    </location>
</feature>
<dbReference type="PANTHER" id="PTHR36435">
    <property type="entry name" value="SLR1288 PROTEIN"/>
    <property type="match status" value="1"/>
</dbReference>
<dbReference type="AlphaFoldDB" id="A0A931E6H2"/>
<gene>
    <name evidence="3" type="ORF">IC612_07320</name>
</gene>